<name>A0A816TM93_BRANA</name>
<feature type="domain" description="Exportin-5 C-terminal" evidence="1">
    <location>
        <begin position="24"/>
        <end position="86"/>
    </location>
</feature>
<accession>A0A816TM93</accession>
<dbReference type="EMBL" id="HG994359">
    <property type="protein sequence ID" value="CAF2103130.1"/>
    <property type="molecule type" value="Genomic_DNA"/>
</dbReference>
<proteinExistence type="predicted"/>
<gene>
    <name evidence="2" type="ORF">DARMORV10_A05P42530.1</name>
</gene>
<dbReference type="AlphaFoldDB" id="A0A816TM93"/>
<evidence type="ECO:0000259" key="1">
    <source>
        <dbReference type="Pfam" id="PF19273"/>
    </source>
</evidence>
<protein>
    <submittedName>
        <fullName evidence="2">(rape) hypothetical protein</fullName>
    </submittedName>
</protein>
<evidence type="ECO:0000313" key="2">
    <source>
        <dbReference type="EMBL" id="CAF2103130.1"/>
    </source>
</evidence>
<dbReference type="InterPro" id="IPR045478">
    <property type="entry name" value="Exportin-5_C"/>
</dbReference>
<sequence length="114" mass="12940">MLRLASFQWKLLRAVSFLPEKSSKLNENSSFVEHVLLSLPCLTPSDLHAFEEAAAKYPSPKKQEQLMRSLLMLGTGNNLKALTAQKNLMLSPMSLKDRVYPQARQKLKPMKVNQ</sequence>
<dbReference type="Pfam" id="PF19273">
    <property type="entry name" value="Exportin-5"/>
    <property type="match status" value="1"/>
</dbReference>
<dbReference type="Proteomes" id="UP001295469">
    <property type="component" value="Chromosome A05"/>
</dbReference>
<organism evidence="2">
    <name type="scientific">Brassica napus</name>
    <name type="common">Rape</name>
    <dbReference type="NCBI Taxonomy" id="3708"/>
    <lineage>
        <taxon>Eukaryota</taxon>
        <taxon>Viridiplantae</taxon>
        <taxon>Streptophyta</taxon>
        <taxon>Embryophyta</taxon>
        <taxon>Tracheophyta</taxon>
        <taxon>Spermatophyta</taxon>
        <taxon>Magnoliopsida</taxon>
        <taxon>eudicotyledons</taxon>
        <taxon>Gunneridae</taxon>
        <taxon>Pentapetalae</taxon>
        <taxon>rosids</taxon>
        <taxon>malvids</taxon>
        <taxon>Brassicales</taxon>
        <taxon>Brassicaceae</taxon>
        <taxon>Brassiceae</taxon>
        <taxon>Brassica</taxon>
    </lineage>
</organism>
<reference evidence="2" key="1">
    <citation type="submission" date="2021-01" db="EMBL/GenBank/DDBJ databases">
        <authorList>
            <consortium name="Genoscope - CEA"/>
            <person name="William W."/>
        </authorList>
    </citation>
    <scope>NUCLEOTIDE SEQUENCE</scope>
</reference>